<feature type="coiled-coil region" evidence="1">
    <location>
        <begin position="819"/>
        <end position="856"/>
    </location>
</feature>
<feature type="compositionally biased region" description="Basic and acidic residues" evidence="2">
    <location>
        <begin position="663"/>
        <end position="677"/>
    </location>
</feature>
<feature type="region of interest" description="Disordered" evidence="2">
    <location>
        <begin position="895"/>
        <end position="916"/>
    </location>
</feature>
<proteinExistence type="predicted"/>
<feature type="region of interest" description="Disordered" evidence="2">
    <location>
        <begin position="663"/>
        <end position="694"/>
    </location>
</feature>
<dbReference type="STRING" id="37001.A0A1A9WHF4"/>
<organism evidence="3 4">
    <name type="scientific">Glossina brevipalpis</name>
    <dbReference type="NCBI Taxonomy" id="37001"/>
    <lineage>
        <taxon>Eukaryota</taxon>
        <taxon>Metazoa</taxon>
        <taxon>Ecdysozoa</taxon>
        <taxon>Arthropoda</taxon>
        <taxon>Hexapoda</taxon>
        <taxon>Insecta</taxon>
        <taxon>Pterygota</taxon>
        <taxon>Neoptera</taxon>
        <taxon>Endopterygota</taxon>
        <taxon>Diptera</taxon>
        <taxon>Brachycera</taxon>
        <taxon>Muscomorpha</taxon>
        <taxon>Hippoboscoidea</taxon>
        <taxon>Glossinidae</taxon>
        <taxon>Glossina</taxon>
    </lineage>
</organism>
<feature type="compositionally biased region" description="Polar residues" evidence="2">
    <location>
        <begin position="240"/>
        <end position="249"/>
    </location>
</feature>
<dbReference type="VEuPathDB" id="VectorBase:GBRI019863"/>
<name>A0A1A9WHF4_9MUSC</name>
<dbReference type="EnsemblMetazoa" id="GBRI019863-RA">
    <property type="protein sequence ID" value="GBRI019863-PA"/>
    <property type="gene ID" value="GBRI019863"/>
</dbReference>
<feature type="region of interest" description="Disordered" evidence="2">
    <location>
        <begin position="214"/>
        <end position="268"/>
    </location>
</feature>
<keyword evidence="4" id="KW-1185">Reference proteome</keyword>
<evidence type="ECO:0000256" key="1">
    <source>
        <dbReference type="SAM" id="Coils"/>
    </source>
</evidence>
<feature type="region of interest" description="Disordered" evidence="2">
    <location>
        <begin position="591"/>
        <end position="628"/>
    </location>
</feature>
<dbReference type="AlphaFoldDB" id="A0A1A9WHF4"/>
<keyword evidence="1" id="KW-0175">Coiled coil</keyword>
<dbReference type="Proteomes" id="UP000091820">
    <property type="component" value="Unassembled WGS sequence"/>
</dbReference>
<evidence type="ECO:0000313" key="4">
    <source>
        <dbReference type="Proteomes" id="UP000091820"/>
    </source>
</evidence>
<feature type="compositionally biased region" description="Polar residues" evidence="2">
    <location>
        <begin position="214"/>
        <end position="227"/>
    </location>
</feature>
<feature type="compositionally biased region" description="Basic residues" evidence="2">
    <location>
        <begin position="907"/>
        <end position="916"/>
    </location>
</feature>
<sequence length="916" mass="104643">MGSLNGDVVVMRNGRSTSQISVYNYPEHLNPFYEEDQHKRLRFWKINKGNNHKERRSSLSIANLKEMWAFKSFRPKKRSSMLGINKTSESPPSLRRELHGNNHWNTLDHRLRHSTNASPLYNDSFQRNNIYRSSLQNIPAGSTNDRIGFNRNDNYRSTIQFSGSNRRYPERSLQIPQRVRRYVYRGSLTPQPLRSTDMMKAGSYEYISNNITRGSSQTSMSSTNPFETDNEDDVDGLNVSEVTSITSSIRTPRKKRRAPAPPTPLQINVRGITTPKMLNESSQEQTQEQLCIREENDIANLTAEIETFVQIKNNEDLQEEKLLINKSETTYEKNNNNDDSNKIAEYKVELNSATNKKFNEKNTIEENNAPLQIKETNAKFTAAAAATTTTTTCQNVAHNETKKSKRNEENANKEEIASHKIKKISGEFPAITTTTATNVTHEDELVFNQHHVVDEIKISKDSISKPKDVITKEIYENNTNNQTVQTQSITTIENNAENMINGAIPKKIKLDSDITIHEHKVDSEGKPLKPVPMRRKSKVETEVGQVECIHVHVESPRSIPRHDHPSSVTSFKTKTTGLHTQEKITGKTSFTLVSPPMTRKDLNATSETETTARSETSSKLTISPKSNRTHEYGLNHAITEENDNKINLHLSCKSLKEAGFAEIHKPSRKNRDTKTVTEENINMPSNDHPKQDHPNELQCPDAMMNETMVLDNDLKIIENSPAIIGENIELGDQQRKSSFDVDKIEFDALYRPKPSSPLEWKKSTLAPLETNIPPEKRKSVKEIIASINRSQRLLHQAANKDFPAWPDHHVDTVSESLTKIDQESNNNNLQENLKILDEREREIKRMVEEIDSMRISTKDTITEQVQRDAQKLDNNDIFQKCTVTKEVYDYRESSPISSNLDWNPLPKPKRIKPLHE</sequence>
<evidence type="ECO:0000313" key="3">
    <source>
        <dbReference type="EnsemblMetazoa" id="GBRI019863-PA"/>
    </source>
</evidence>
<evidence type="ECO:0000256" key="2">
    <source>
        <dbReference type="SAM" id="MobiDB-lite"/>
    </source>
</evidence>
<protein>
    <submittedName>
        <fullName evidence="3">Uncharacterized protein</fullName>
    </submittedName>
</protein>
<reference evidence="4" key="1">
    <citation type="submission" date="2014-03" db="EMBL/GenBank/DDBJ databases">
        <authorList>
            <person name="Aksoy S."/>
            <person name="Warren W."/>
            <person name="Wilson R.K."/>
        </authorList>
    </citation>
    <scope>NUCLEOTIDE SEQUENCE [LARGE SCALE GENOMIC DNA]</scope>
    <source>
        <strain evidence="4">IAEA</strain>
    </source>
</reference>
<accession>A0A1A9WHF4</accession>
<reference evidence="3" key="2">
    <citation type="submission" date="2020-05" db="UniProtKB">
        <authorList>
            <consortium name="EnsemblMetazoa"/>
        </authorList>
    </citation>
    <scope>IDENTIFICATION</scope>
    <source>
        <strain evidence="3">IAEA</strain>
    </source>
</reference>
<feature type="compositionally biased region" description="Low complexity" evidence="2">
    <location>
        <begin position="604"/>
        <end position="618"/>
    </location>
</feature>